<keyword evidence="2" id="KW-1133">Transmembrane helix</keyword>
<proteinExistence type="predicted"/>
<keyword evidence="2" id="KW-0812">Transmembrane</keyword>
<feature type="region of interest" description="Disordered" evidence="1">
    <location>
        <begin position="243"/>
        <end position="262"/>
    </location>
</feature>
<protein>
    <recommendedName>
        <fullName evidence="5">TIGR04222 domain-containing membrane protein</fullName>
    </recommendedName>
</protein>
<feature type="transmembrane region" description="Helical" evidence="2">
    <location>
        <begin position="174"/>
        <end position="197"/>
    </location>
</feature>
<dbReference type="Proteomes" id="UP000886469">
    <property type="component" value="Unassembled WGS sequence"/>
</dbReference>
<evidence type="ECO:0000313" key="3">
    <source>
        <dbReference type="EMBL" id="NMQ04259.1"/>
    </source>
</evidence>
<evidence type="ECO:0000256" key="2">
    <source>
        <dbReference type="SAM" id="Phobius"/>
    </source>
</evidence>
<name>A0ABX1T543_9PROT</name>
<accession>A0ABX1T543</accession>
<gene>
    <name evidence="3" type="ORF">E4Q08_02785</name>
</gene>
<reference evidence="3" key="1">
    <citation type="submission" date="2019-03" db="EMBL/GenBank/DDBJ databases">
        <title>Metabolic reconstructions from genomes of highly enriched 'Candidatus Accumulibacter' and 'Candidatus Competibacter' bioreactor populations.</title>
        <authorList>
            <person name="Annavajhala M.K."/>
            <person name="Welles L."/>
            <person name="Abbas B."/>
            <person name="Sorokin D."/>
            <person name="Park H."/>
            <person name="Van Loosdrecht M."/>
            <person name="Chandran K."/>
        </authorList>
    </citation>
    <scope>NUCLEOTIDE SEQUENCE</scope>
    <source>
        <strain evidence="3">SBR_L</strain>
    </source>
</reference>
<feature type="compositionally biased region" description="Acidic residues" evidence="1">
    <location>
        <begin position="243"/>
        <end position="255"/>
    </location>
</feature>
<organism evidence="3 4">
    <name type="scientific">Candidatus Accumulibacter contiguus</name>
    <dbReference type="NCBI Taxonomy" id="2954381"/>
    <lineage>
        <taxon>Bacteria</taxon>
        <taxon>Pseudomonadati</taxon>
        <taxon>Pseudomonadota</taxon>
        <taxon>Betaproteobacteria</taxon>
        <taxon>Candidatus Accumulibacter</taxon>
    </lineage>
</organism>
<dbReference type="RefSeq" id="WP_169069245.1">
    <property type="nucleotide sequence ID" value="NZ_SPMX01000006.1"/>
</dbReference>
<keyword evidence="4" id="KW-1185">Reference proteome</keyword>
<feature type="transmembrane region" description="Helical" evidence="2">
    <location>
        <begin position="209"/>
        <end position="233"/>
    </location>
</feature>
<sequence>MAEFTDWSVHAIALWRRLSAHSFEKPEDGLDLTRRLAREQGWTIERARGAIDEYRRFCFLCGIADGPLTPSQEVDEVWHLHLIHTRDYWQQFCPQVLGIALHHGPTRGGQAERRRYREQYARTLATYERWFGPPPLDFWPASRERFANPARIRRVDLRRHLVVPRPRLPDRRRLVVVGGLLAGALATETAAAFPSIALTGTLLLLGAAVWLHSIVMAVITLITVVAVIAVVLWRSFAEGETDSEQADDSAGDSDGDGACGCG</sequence>
<keyword evidence="2" id="KW-0472">Membrane</keyword>
<evidence type="ECO:0008006" key="5">
    <source>
        <dbReference type="Google" id="ProtNLM"/>
    </source>
</evidence>
<comment type="caution">
    <text evidence="3">The sequence shown here is derived from an EMBL/GenBank/DDBJ whole genome shotgun (WGS) entry which is preliminary data.</text>
</comment>
<evidence type="ECO:0000256" key="1">
    <source>
        <dbReference type="SAM" id="MobiDB-lite"/>
    </source>
</evidence>
<dbReference type="EMBL" id="SPMX01000006">
    <property type="protein sequence ID" value="NMQ04259.1"/>
    <property type="molecule type" value="Genomic_DNA"/>
</dbReference>
<evidence type="ECO:0000313" key="4">
    <source>
        <dbReference type="Proteomes" id="UP000886469"/>
    </source>
</evidence>